<evidence type="ECO:0000256" key="1">
    <source>
        <dbReference type="SAM" id="Phobius"/>
    </source>
</evidence>
<feature type="transmembrane region" description="Helical" evidence="1">
    <location>
        <begin position="24"/>
        <end position="43"/>
    </location>
</feature>
<dbReference type="EMBL" id="JAFGIX010000065">
    <property type="protein sequence ID" value="MBN1574104.1"/>
    <property type="molecule type" value="Genomic_DNA"/>
</dbReference>
<reference evidence="2" key="2">
    <citation type="submission" date="2021-01" db="EMBL/GenBank/DDBJ databases">
        <authorList>
            <person name="Hahn C.R."/>
            <person name="Youssef N.H."/>
            <person name="Elshahed M."/>
        </authorList>
    </citation>
    <scope>NUCLEOTIDE SEQUENCE</scope>
    <source>
        <strain evidence="2">Zod_Metabat.24</strain>
    </source>
</reference>
<comment type="caution">
    <text evidence="2">The sequence shown here is derived from an EMBL/GenBank/DDBJ whole genome shotgun (WGS) entry which is preliminary data.</text>
</comment>
<gene>
    <name evidence="2" type="ORF">JW984_12985</name>
</gene>
<evidence type="ECO:0000313" key="2">
    <source>
        <dbReference type="EMBL" id="MBN1574104.1"/>
    </source>
</evidence>
<accession>A0A9D8KG78</accession>
<reference evidence="2" key="1">
    <citation type="journal article" date="2021" name="Environ. Microbiol.">
        <title>Genomic characterization of three novel Desulfobacterota classes expand the metabolic and phylogenetic diversity of the phylum.</title>
        <authorList>
            <person name="Murphy C.L."/>
            <person name="Biggerstaff J."/>
            <person name="Eichhorn A."/>
            <person name="Ewing E."/>
            <person name="Shahan R."/>
            <person name="Soriano D."/>
            <person name="Stewart S."/>
            <person name="VanMol K."/>
            <person name="Walker R."/>
            <person name="Walters P."/>
            <person name="Elshahed M.S."/>
            <person name="Youssef N.H."/>
        </authorList>
    </citation>
    <scope>NUCLEOTIDE SEQUENCE</scope>
    <source>
        <strain evidence="2">Zod_Metabat.24</strain>
    </source>
</reference>
<name>A0A9D8KG78_9DELT</name>
<evidence type="ECO:0000313" key="3">
    <source>
        <dbReference type="Proteomes" id="UP000809273"/>
    </source>
</evidence>
<organism evidence="2 3">
    <name type="scientific">Candidatus Zymogenus saltonus</name>
    <dbReference type="NCBI Taxonomy" id="2844893"/>
    <lineage>
        <taxon>Bacteria</taxon>
        <taxon>Deltaproteobacteria</taxon>
        <taxon>Candidatus Zymogenia</taxon>
        <taxon>Candidatus Zymogeniales</taxon>
        <taxon>Candidatus Zymogenaceae</taxon>
        <taxon>Candidatus Zymogenus</taxon>
    </lineage>
</organism>
<sequence length="170" mass="19305">MGYFFAFLGVIAFAASLYFWGQIYFYILAIGGFLSFIYGIKTIQVARKEGIKKSASSKVDRLARDKRIPTKICPTCAKEIEASSKVCPFCNHHYQIIYSLTVFAPMDRKQRESLVKTLSAKTGKSASAISLELDRGMVFKFTKRELYLKNKQIFENIGCRVKVAEILSNR</sequence>
<protein>
    <submittedName>
        <fullName evidence="2">Uncharacterized protein</fullName>
    </submittedName>
</protein>
<proteinExistence type="predicted"/>
<dbReference type="Proteomes" id="UP000809273">
    <property type="component" value="Unassembled WGS sequence"/>
</dbReference>
<keyword evidence="1" id="KW-1133">Transmembrane helix</keyword>
<dbReference type="AlphaFoldDB" id="A0A9D8KG78"/>
<keyword evidence="1" id="KW-0472">Membrane</keyword>
<keyword evidence="1" id="KW-0812">Transmembrane</keyword>